<protein>
    <submittedName>
        <fullName evidence="1">Uncharacterized protein</fullName>
    </submittedName>
</protein>
<sequence length="181" mass="18505">MGLDVSAVTLPRGLLGPRVPGCRPSCAPSVWKGNLEEFEAAGLGSDLGGFICEAEKTQTRSPGTPAASRSSRRCQPSVGSPRALLARTPVPRVSGAVLDVWGQSGGVRESRGESWESGEGAGGQRGKSKKKRAGLRLAPPCQGHRLGGAARFPGLDFPPSGPGSGGPAPSPSQFRAAPRAE</sequence>
<reference evidence="1" key="1">
    <citation type="submission" date="2023-05" db="EMBL/GenBank/DDBJ databases">
        <authorList>
            <consortium name="ELIXIR-Norway"/>
        </authorList>
    </citation>
    <scope>NUCLEOTIDE SEQUENCE</scope>
</reference>
<dbReference type="Proteomes" id="UP001162501">
    <property type="component" value="Chromosome 7"/>
</dbReference>
<accession>A0ACB0FH15</accession>
<dbReference type="EMBL" id="OX596091">
    <property type="protein sequence ID" value="CAI9712373.1"/>
    <property type="molecule type" value="Genomic_DNA"/>
</dbReference>
<gene>
    <name evidence="1" type="ORF">MRATA1EN3_LOCUS23586</name>
</gene>
<organism evidence="1 2">
    <name type="scientific">Rangifer tarandus platyrhynchus</name>
    <name type="common">Svalbard reindeer</name>
    <dbReference type="NCBI Taxonomy" id="3082113"/>
    <lineage>
        <taxon>Eukaryota</taxon>
        <taxon>Metazoa</taxon>
        <taxon>Chordata</taxon>
        <taxon>Craniata</taxon>
        <taxon>Vertebrata</taxon>
        <taxon>Euteleostomi</taxon>
        <taxon>Mammalia</taxon>
        <taxon>Eutheria</taxon>
        <taxon>Laurasiatheria</taxon>
        <taxon>Artiodactyla</taxon>
        <taxon>Ruminantia</taxon>
        <taxon>Pecora</taxon>
        <taxon>Cervidae</taxon>
        <taxon>Odocoileinae</taxon>
        <taxon>Rangifer</taxon>
    </lineage>
</organism>
<name>A0ACB0FH15_RANTA</name>
<evidence type="ECO:0000313" key="1">
    <source>
        <dbReference type="EMBL" id="CAI9712373.1"/>
    </source>
</evidence>
<evidence type="ECO:0000313" key="2">
    <source>
        <dbReference type="Proteomes" id="UP001162501"/>
    </source>
</evidence>
<proteinExistence type="predicted"/>